<dbReference type="Gene3D" id="2.40.50.180">
    <property type="entry name" value="CheA-289, Domain 4"/>
    <property type="match status" value="1"/>
</dbReference>
<dbReference type="InterPro" id="IPR039315">
    <property type="entry name" value="CheW"/>
</dbReference>
<reference evidence="2" key="1">
    <citation type="submission" date="2021-03" db="EMBL/GenBank/DDBJ databases">
        <title>Genomic Encyclopedia of Type Strains, Phase IV (KMG-IV): sequencing the most valuable type-strain genomes for metagenomic binning, comparative biology and taxonomic classification.</title>
        <authorList>
            <person name="Goeker M."/>
        </authorList>
    </citation>
    <scope>NUCLEOTIDE SEQUENCE</scope>
    <source>
        <strain evidence="2">DSM 101588</strain>
    </source>
</reference>
<dbReference type="Pfam" id="PF01584">
    <property type="entry name" value="CheW"/>
    <property type="match status" value="1"/>
</dbReference>
<dbReference type="PANTHER" id="PTHR22617:SF23">
    <property type="entry name" value="CHEMOTAXIS PROTEIN CHEW"/>
    <property type="match status" value="1"/>
</dbReference>
<dbReference type="Proteomes" id="UP001166402">
    <property type="component" value="Unassembled WGS sequence"/>
</dbReference>
<sequence length="144" mass="16300">MSMFVVTRLGSEEYGIEIDKVQSIEKITKITRVPKAPSFVKGVINLRGEIIPVISLRMLLKLSEVEFDDDTRIVIIKNNDIIIGIIVDNANEVVEIHDDNIDSIDVNSNLYKKESFIGKIGKIGNRILMIFDIDKLTTQQEVKL</sequence>
<dbReference type="InterPro" id="IPR002545">
    <property type="entry name" value="CheW-lke_dom"/>
</dbReference>
<gene>
    <name evidence="2" type="ORF">J2Z80_002431</name>
</gene>
<dbReference type="SUPFAM" id="SSF50341">
    <property type="entry name" value="CheW-like"/>
    <property type="match status" value="1"/>
</dbReference>
<dbReference type="Gene3D" id="2.30.30.40">
    <property type="entry name" value="SH3 Domains"/>
    <property type="match status" value="1"/>
</dbReference>
<dbReference type="PROSITE" id="PS50851">
    <property type="entry name" value="CHEW"/>
    <property type="match status" value="1"/>
</dbReference>
<accession>A0ABS4NGU1</accession>
<feature type="domain" description="CheW-like" evidence="1">
    <location>
        <begin position="1"/>
        <end position="142"/>
    </location>
</feature>
<evidence type="ECO:0000313" key="3">
    <source>
        <dbReference type="Proteomes" id="UP001166402"/>
    </source>
</evidence>
<name>A0ABS4NGU1_9THEO</name>
<dbReference type="PANTHER" id="PTHR22617">
    <property type="entry name" value="CHEMOTAXIS SENSOR HISTIDINE KINASE-RELATED"/>
    <property type="match status" value="1"/>
</dbReference>
<keyword evidence="3" id="KW-1185">Reference proteome</keyword>
<protein>
    <submittedName>
        <fullName evidence="2">Purine-binding chemotaxis protein CheW</fullName>
    </submittedName>
</protein>
<dbReference type="InterPro" id="IPR036061">
    <property type="entry name" value="CheW-like_dom_sf"/>
</dbReference>
<organism evidence="2 3">
    <name type="scientific">Thermoanaerobacterium butyriciformans</name>
    <dbReference type="NCBI Taxonomy" id="1702242"/>
    <lineage>
        <taxon>Bacteria</taxon>
        <taxon>Bacillati</taxon>
        <taxon>Bacillota</taxon>
        <taxon>Clostridia</taxon>
        <taxon>Thermoanaerobacterales</taxon>
        <taxon>Thermoanaerobacteraceae</taxon>
        <taxon>Thermoanaerobacterium</taxon>
    </lineage>
</organism>
<proteinExistence type="predicted"/>
<dbReference type="EMBL" id="JAGGLT010000030">
    <property type="protein sequence ID" value="MBP2072887.1"/>
    <property type="molecule type" value="Genomic_DNA"/>
</dbReference>
<evidence type="ECO:0000259" key="1">
    <source>
        <dbReference type="PROSITE" id="PS50851"/>
    </source>
</evidence>
<comment type="caution">
    <text evidence="2">The sequence shown here is derived from an EMBL/GenBank/DDBJ whole genome shotgun (WGS) entry which is preliminary data.</text>
</comment>
<dbReference type="SMART" id="SM00260">
    <property type="entry name" value="CheW"/>
    <property type="match status" value="1"/>
</dbReference>
<dbReference type="RefSeq" id="WP_209454581.1">
    <property type="nucleotide sequence ID" value="NZ_JAGGLT010000030.1"/>
</dbReference>
<evidence type="ECO:0000313" key="2">
    <source>
        <dbReference type="EMBL" id="MBP2072887.1"/>
    </source>
</evidence>